<evidence type="ECO:0000256" key="2">
    <source>
        <dbReference type="ARBA" id="ARBA00022643"/>
    </source>
</evidence>
<keyword evidence="4" id="KW-0503">Monooxygenase</keyword>
<keyword evidence="2" id="KW-0288">FMN</keyword>
<sequence>MASFGWTIPTRRATGDHHRAVSRYEQIARGADQAGFDTVYLPWDDDGDSTLVVAGVVARATRLARVVVETHAGAGSPVYLAKLFASAQRAASGRLDLALRARAGAAFEASIGGGLGQTDATARLVEFAATFRGVWNEHEVALDDDSAPFEADGRFFQVAGGGLRGILSGVARPRFYRPADETGPAELYDTLIARTPTDGQALAVRILVRETADEALAENTGDPADGIVGSYAQAIEALGEAIDNGADQIIFRADDPIGELYRVAENVLPALDAGRRAERDADEEAAA</sequence>
<dbReference type="InterPro" id="IPR036661">
    <property type="entry name" value="Luciferase-like_sf"/>
</dbReference>
<gene>
    <name evidence="6" type="ORF">ET475_04785</name>
</gene>
<keyword evidence="7" id="KW-1185">Reference proteome</keyword>
<keyword evidence="3" id="KW-0560">Oxidoreductase</keyword>
<proteinExistence type="predicted"/>
<organism evidence="6 7">
    <name type="scientific">Microbacterium protaetiae</name>
    <dbReference type="NCBI Taxonomy" id="2509458"/>
    <lineage>
        <taxon>Bacteria</taxon>
        <taxon>Bacillati</taxon>
        <taxon>Actinomycetota</taxon>
        <taxon>Actinomycetes</taxon>
        <taxon>Micrococcales</taxon>
        <taxon>Microbacteriaceae</taxon>
        <taxon>Microbacterium</taxon>
    </lineage>
</organism>
<dbReference type="Pfam" id="PF00296">
    <property type="entry name" value="Bac_luciferase"/>
    <property type="match status" value="1"/>
</dbReference>
<reference evidence="6 7" key="1">
    <citation type="submission" date="2019-01" db="EMBL/GenBank/DDBJ databases">
        <title>Genome sequencing of strain DFW100M-13.</title>
        <authorList>
            <person name="Heo J."/>
            <person name="Kim S.-J."/>
            <person name="Kim J.-S."/>
            <person name="Hong S.-B."/>
            <person name="Kwon S.-W."/>
        </authorList>
    </citation>
    <scope>NUCLEOTIDE SEQUENCE [LARGE SCALE GENOMIC DNA]</scope>
    <source>
        <strain evidence="6 7">DFW100M-13</strain>
    </source>
</reference>
<dbReference type="SUPFAM" id="SSF51679">
    <property type="entry name" value="Bacterial luciferase-like"/>
    <property type="match status" value="1"/>
</dbReference>
<dbReference type="InterPro" id="IPR050172">
    <property type="entry name" value="SsuD_RutA_monooxygenase"/>
</dbReference>
<name>A0A4P6EDI4_9MICO</name>
<dbReference type="AlphaFoldDB" id="A0A4P6EDI4"/>
<feature type="domain" description="Luciferase-like" evidence="5">
    <location>
        <begin position="4"/>
        <end position="159"/>
    </location>
</feature>
<keyword evidence="1" id="KW-0285">Flavoprotein</keyword>
<dbReference type="PANTHER" id="PTHR42847:SF4">
    <property type="entry name" value="ALKANESULFONATE MONOOXYGENASE-RELATED"/>
    <property type="match status" value="1"/>
</dbReference>
<dbReference type="InterPro" id="IPR011251">
    <property type="entry name" value="Luciferase-like_dom"/>
</dbReference>
<dbReference type="EMBL" id="CP035494">
    <property type="protein sequence ID" value="QAY59373.1"/>
    <property type="molecule type" value="Genomic_DNA"/>
</dbReference>
<evidence type="ECO:0000256" key="1">
    <source>
        <dbReference type="ARBA" id="ARBA00022630"/>
    </source>
</evidence>
<accession>A0A4P6EDI4</accession>
<dbReference type="Proteomes" id="UP000293995">
    <property type="component" value="Chromosome"/>
</dbReference>
<dbReference type="OrthoDB" id="9814695at2"/>
<evidence type="ECO:0000313" key="7">
    <source>
        <dbReference type="Proteomes" id="UP000293995"/>
    </source>
</evidence>
<dbReference type="Gene3D" id="3.20.20.30">
    <property type="entry name" value="Luciferase-like domain"/>
    <property type="match status" value="2"/>
</dbReference>
<dbReference type="KEGG" id="mprt:ET475_04785"/>
<dbReference type="GO" id="GO:0016705">
    <property type="term" value="F:oxidoreductase activity, acting on paired donors, with incorporation or reduction of molecular oxygen"/>
    <property type="evidence" value="ECO:0007669"/>
    <property type="project" value="InterPro"/>
</dbReference>
<dbReference type="RefSeq" id="WP_129386545.1">
    <property type="nucleotide sequence ID" value="NZ_CP035494.1"/>
</dbReference>
<evidence type="ECO:0000313" key="6">
    <source>
        <dbReference type="EMBL" id="QAY59373.1"/>
    </source>
</evidence>
<evidence type="ECO:0000256" key="3">
    <source>
        <dbReference type="ARBA" id="ARBA00023002"/>
    </source>
</evidence>
<dbReference type="GO" id="GO:0004497">
    <property type="term" value="F:monooxygenase activity"/>
    <property type="evidence" value="ECO:0007669"/>
    <property type="project" value="UniProtKB-KW"/>
</dbReference>
<evidence type="ECO:0000256" key="4">
    <source>
        <dbReference type="ARBA" id="ARBA00023033"/>
    </source>
</evidence>
<protein>
    <submittedName>
        <fullName evidence="6">LLM class flavin-dependent oxidoreductase</fullName>
    </submittedName>
</protein>
<dbReference type="PANTHER" id="PTHR42847">
    <property type="entry name" value="ALKANESULFONATE MONOOXYGENASE"/>
    <property type="match status" value="1"/>
</dbReference>
<evidence type="ECO:0000259" key="5">
    <source>
        <dbReference type="Pfam" id="PF00296"/>
    </source>
</evidence>